<evidence type="ECO:0000313" key="2">
    <source>
        <dbReference type="EMBL" id="EFT83755.1"/>
    </source>
</evidence>
<protein>
    <recommendedName>
        <fullName evidence="4">Peptidase, A24 family</fullName>
    </recommendedName>
</protein>
<reference evidence="2 3" key="1">
    <citation type="submission" date="2010-12" db="EMBL/GenBank/DDBJ databases">
        <authorList>
            <person name="Muzny D."/>
            <person name="Qin X."/>
            <person name="Buhay C."/>
            <person name="Dugan-Rocha S."/>
            <person name="Ding Y."/>
            <person name="Chen G."/>
            <person name="Hawes A."/>
            <person name="Holder M."/>
            <person name="Jhangiani S."/>
            <person name="Johnson A."/>
            <person name="Khan Z."/>
            <person name="Li Z."/>
            <person name="Liu W."/>
            <person name="Liu X."/>
            <person name="Perez L."/>
            <person name="Shen H."/>
            <person name="Wang Q."/>
            <person name="Watt J."/>
            <person name="Xi L."/>
            <person name="Xin Y."/>
            <person name="Zhou J."/>
            <person name="Deng J."/>
            <person name="Jiang H."/>
            <person name="Liu Y."/>
            <person name="Qu J."/>
            <person name="Song X.-Z."/>
            <person name="Zhang L."/>
            <person name="Villasana D."/>
            <person name="Johnson A."/>
            <person name="Liu J."/>
            <person name="Liyanage D."/>
            <person name="Lorensuhewa L."/>
            <person name="Robinson T."/>
            <person name="Song A."/>
            <person name="Song B.-B."/>
            <person name="Dinh H."/>
            <person name="Thornton R."/>
            <person name="Coyle M."/>
            <person name="Francisco L."/>
            <person name="Jackson L."/>
            <person name="Javaid M."/>
            <person name="Korchina V."/>
            <person name="Kovar C."/>
            <person name="Mata R."/>
            <person name="Mathew T."/>
            <person name="Ngo R."/>
            <person name="Nguyen L."/>
            <person name="Nguyen N."/>
            <person name="Okwuonu G."/>
            <person name="Ongeri F."/>
            <person name="Pham C."/>
            <person name="Simmons D."/>
            <person name="Wilczek-Boney K."/>
            <person name="Hale W."/>
            <person name="Jakkamsetti A."/>
            <person name="Pham P."/>
            <person name="Ruth R."/>
            <person name="San Lucas F."/>
            <person name="Warren J."/>
            <person name="Zhang J."/>
            <person name="Zhao Z."/>
            <person name="Zhou C."/>
            <person name="Zhu D."/>
            <person name="Lee S."/>
            <person name="Bess C."/>
            <person name="Blankenburg K."/>
            <person name="Forbes L."/>
            <person name="Fu Q."/>
            <person name="Gubbala S."/>
            <person name="Hirani K."/>
            <person name="Jayaseelan J.C."/>
            <person name="Lara F."/>
            <person name="Munidasa M."/>
            <person name="Palculict T."/>
            <person name="Patil S."/>
            <person name="Pu L.-L."/>
            <person name="Saada N."/>
            <person name="Tang L."/>
            <person name="Weissenberger G."/>
            <person name="Zhu Y."/>
            <person name="Hemphill L."/>
            <person name="Shang Y."/>
            <person name="Youmans B."/>
            <person name="Ayvaz T."/>
            <person name="Ross M."/>
            <person name="Santibanez J."/>
            <person name="Aqrawi P."/>
            <person name="Gross S."/>
            <person name="Joshi V."/>
            <person name="Fowler G."/>
            <person name="Nazareth L."/>
            <person name="Reid J."/>
            <person name="Worley K."/>
            <person name="Petrosino J."/>
            <person name="Highlander S."/>
            <person name="Gibbs R."/>
        </authorList>
    </citation>
    <scope>NUCLEOTIDE SEQUENCE [LARGE SCALE GENOMIC DNA]</scope>
    <source>
        <strain evidence="2 3">DSM 10105</strain>
    </source>
</reference>
<dbReference type="AlphaFoldDB" id="E6K1S4"/>
<keyword evidence="3" id="KW-1185">Reference proteome</keyword>
<feature type="transmembrane region" description="Helical" evidence="1">
    <location>
        <begin position="168"/>
        <end position="189"/>
    </location>
</feature>
<proteinExistence type="predicted"/>
<gene>
    <name evidence="2" type="ORF">HMPREF0620_0760</name>
</gene>
<dbReference type="PATRIC" id="fig|864564.6.peg.954"/>
<feature type="transmembrane region" description="Helical" evidence="1">
    <location>
        <begin position="93"/>
        <end position="110"/>
    </location>
</feature>
<keyword evidence="1" id="KW-1133">Transmembrane helix</keyword>
<comment type="caution">
    <text evidence="2">The sequence shown here is derived from an EMBL/GenBank/DDBJ whole genome shotgun (WGS) entry which is preliminary data.</text>
</comment>
<organism evidence="2 3">
    <name type="scientific">Parascardovia denticolens DSM 10105 = JCM 12538</name>
    <dbReference type="NCBI Taxonomy" id="864564"/>
    <lineage>
        <taxon>Bacteria</taxon>
        <taxon>Bacillati</taxon>
        <taxon>Actinomycetota</taxon>
        <taxon>Actinomycetes</taxon>
        <taxon>Bifidobacteriales</taxon>
        <taxon>Bifidobacteriaceae</taxon>
        <taxon>Parascardovia</taxon>
    </lineage>
</organism>
<keyword evidence="1" id="KW-0472">Membrane</keyword>
<dbReference type="KEGG" id="pdo:PSDT_0870"/>
<sequence length="191" mass="20219">MTTFFSLLTLPYLVTGIVLSISDIKARTVPRIVVIIGYLSQLAIFLAYALEFSHLRSMAVSPAASESGKAGSPAVQSSLVQLARQVPAPWPQVGTAVAISAICALLMYGMSKIKPGALGLGDASATFVLTLSVGWFSWMAMLYWWIAVGLIGLIYLGVMKARKAPASVAFPFVPVLTAATVVVILLRAFGL</sequence>
<accession>E6K1S4</accession>
<feature type="transmembrane region" description="Helical" evidence="1">
    <location>
        <begin position="30"/>
        <end position="50"/>
    </location>
</feature>
<evidence type="ECO:0000256" key="1">
    <source>
        <dbReference type="SAM" id="Phobius"/>
    </source>
</evidence>
<dbReference type="RefSeq" id="WP_006289137.1">
    <property type="nucleotide sequence ID" value="NZ_AP012333.1"/>
</dbReference>
<dbReference type="Gene3D" id="1.20.120.1220">
    <property type="match status" value="1"/>
</dbReference>
<feature type="transmembrane region" description="Helical" evidence="1">
    <location>
        <begin position="135"/>
        <end position="156"/>
    </location>
</feature>
<dbReference type="Proteomes" id="UP000004946">
    <property type="component" value="Chromosome"/>
</dbReference>
<evidence type="ECO:0008006" key="4">
    <source>
        <dbReference type="Google" id="ProtNLM"/>
    </source>
</evidence>
<evidence type="ECO:0000313" key="3">
    <source>
        <dbReference type="Proteomes" id="UP000004946"/>
    </source>
</evidence>
<name>E6K1S4_PARDN</name>
<dbReference type="EMBL" id="AEON01000001">
    <property type="protein sequence ID" value="EFT83755.1"/>
    <property type="molecule type" value="Genomic_DNA"/>
</dbReference>
<dbReference type="HOGENOM" id="CLU_133285_0_0_11"/>
<keyword evidence="1" id="KW-0812">Transmembrane</keyword>